<feature type="signal peptide" evidence="18">
    <location>
        <begin position="1"/>
        <end position="24"/>
    </location>
</feature>
<gene>
    <name evidence="21" type="ORF">E0L20_06200</name>
</gene>
<evidence type="ECO:0000256" key="15">
    <source>
        <dbReference type="PROSITE-ProRule" id="PRU10143"/>
    </source>
</evidence>
<dbReference type="CDD" id="cd01347">
    <property type="entry name" value="ligand_gated_channel"/>
    <property type="match status" value="1"/>
</dbReference>
<evidence type="ECO:0000256" key="9">
    <source>
        <dbReference type="ARBA" id="ARBA00023065"/>
    </source>
</evidence>
<feature type="short sequence motif" description="TonB C-terminal box" evidence="16">
    <location>
        <begin position="711"/>
        <end position="728"/>
    </location>
</feature>
<dbReference type="EMBL" id="SJOO01000002">
    <property type="protein sequence ID" value="TCB93992.1"/>
    <property type="molecule type" value="Genomic_DNA"/>
</dbReference>
<dbReference type="PROSITE" id="PS01156">
    <property type="entry name" value="TONB_DEPENDENT_REC_2"/>
    <property type="match status" value="1"/>
</dbReference>
<dbReference type="InterPro" id="IPR036942">
    <property type="entry name" value="Beta-barrel_TonB_sf"/>
</dbReference>
<dbReference type="Proteomes" id="UP000291424">
    <property type="component" value="Unassembled WGS sequence"/>
</dbReference>
<dbReference type="Pfam" id="PF07715">
    <property type="entry name" value="Plug"/>
    <property type="match status" value="1"/>
</dbReference>
<evidence type="ECO:0000256" key="5">
    <source>
        <dbReference type="ARBA" id="ARBA00022496"/>
    </source>
</evidence>
<feature type="short sequence motif" description="TonB box" evidence="15">
    <location>
        <begin position="32"/>
        <end position="38"/>
    </location>
</feature>
<keyword evidence="3 14" id="KW-0813">Transport</keyword>
<dbReference type="AlphaFoldDB" id="A0A4R0GD13"/>
<dbReference type="OrthoDB" id="8732650at2"/>
<evidence type="ECO:0000256" key="8">
    <source>
        <dbReference type="ARBA" id="ARBA00023004"/>
    </source>
</evidence>
<keyword evidence="13 14" id="KW-0998">Cell outer membrane</keyword>
<feature type="chain" id="PRO_5020578236" evidence="18">
    <location>
        <begin position="25"/>
        <end position="728"/>
    </location>
</feature>
<dbReference type="InterPro" id="IPR010917">
    <property type="entry name" value="TonB_rcpt_CS"/>
</dbReference>
<keyword evidence="9" id="KW-0406">Ion transport</keyword>
<evidence type="ECO:0000256" key="13">
    <source>
        <dbReference type="ARBA" id="ARBA00023237"/>
    </source>
</evidence>
<evidence type="ECO:0000256" key="7">
    <source>
        <dbReference type="ARBA" id="ARBA00022729"/>
    </source>
</evidence>
<dbReference type="RefSeq" id="WP_131633181.1">
    <property type="nucleotide sequence ID" value="NZ_SJOO01000002.1"/>
</dbReference>
<protein>
    <submittedName>
        <fullName evidence="21">TonB-dependent siderophore receptor</fullName>
    </submittedName>
</protein>
<keyword evidence="7 18" id="KW-0732">Signal</keyword>
<feature type="domain" description="TonB-dependent receptor plug" evidence="20">
    <location>
        <begin position="73"/>
        <end position="170"/>
    </location>
</feature>
<feature type="domain" description="TonB-dependent receptor-like beta-barrel" evidence="19">
    <location>
        <begin position="249"/>
        <end position="696"/>
    </location>
</feature>
<keyword evidence="6 14" id="KW-0812">Transmembrane</keyword>
<evidence type="ECO:0000256" key="17">
    <source>
        <dbReference type="RuleBase" id="RU003357"/>
    </source>
</evidence>
<keyword evidence="10 15" id="KW-0798">TonB box</keyword>
<dbReference type="NCBIfam" id="TIGR01783">
    <property type="entry name" value="TonB-siderophor"/>
    <property type="match status" value="1"/>
</dbReference>
<dbReference type="PANTHER" id="PTHR32552:SF82">
    <property type="entry name" value="FCUA PROTEIN"/>
    <property type="match status" value="1"/>
</dbReference>
<dbReference type="GO" id="GO:0038023">
    <property type="term" value="F:signaling receptor activity"/>
    <property type="evidence" value="ECO:0007669"/>
    <property type="project" value="InterPro"/>
</dbReference>
<organism evidence="21 22">
    <name type="scientific">Enterobacter wuhouensis</name>
    <dbReference type="NCBI Taxonomy" id="2529381"/>
    <lineage>
        <taxon>Bacteria</taxon>
        <taxon>Pseudomonadati</taxon>
        <taxon>Pseudomonadota</taxon>
        <taxon>Gammaproteobacteria</taxon>
        <taxon>Enterobacterales</taxon>
        <taxon>Enterobacteriaceae</taxon>
        <taxon>Enterobacter</taxon>
    </lineage>
</organism>
<dbReference type="InterPro" id="IPR000531">
    <property type="entry name" value="Beta-barrel_TonB"/>
</dbReference>
<comment type="caution">
    <text evidence="21">The sequence shown here is derived from an EMBL/GenBank/DDBJ whole genome shotgun (WGS) entry which is preliminary data.</text>
</comment>
<keyword evidence="12 21" id="KW-0675">Receptor</keyword>
<evidence type="ECO:0000256" key="12">
    <source>
        <dbReference type="ARBA" id="ARBA00023170"/>
    </source>
</evidence>
<keyword evidence="5" id="KW-0410">Iron transport</keyword>
<name>A0A4R0GD13_9ENTR</name>
<evidence type="ECO:0000256" key="4">
    <source>
        <dbReference type="ARBA" id="ARBA00022452"/>
    </source>
</evidence>
<keyword evidence="11 14" id="KW-0472">Membrane</keyword>
<evidence type="ECO:0000256" key="2">
    <source>
        <dbReference type="ARBA" id="ARBA00009810"/>
    </source>
</evidence>
<dbReference type="Pfam" id="PF00593">
    <property type="entry name" value="TonB_dep_Rec_b-barrel"/>
    <property type="match status" value="1"/>
</dbReference>
<evidence type="ECO:0000256" key="14">
    <source>
        <dbReference type="PROSITE-ProRule" id="PRU01360"/>
    </source>
</evidence>
<dbReference type="InterPro" id="IPR039426">
    <property type="entry name" value="TonB-dep_rcpt-like"/>
</dbReference>
<evidence type="ECO:0000313" key="22">
    <source>
        <dbReference type="Proteomes" id="UP000291424"/>
    </source>
</evidence>
<dbReference type="InterPro" id="IPR010105">
    <property type="entry name" value="TonB_sidphr_rcpt"/>
</dbReference>
<dbReference type="GO" id="GO:0015344">
    <property type="term" value="F:siderophore uptake transmembrane transporter activity"/>
    <property type="evidence" value="ECO:0007669"/>
    <property type="project" value="TreeGrafter"/>
</dbReference>
<dbReference type="GO" id="GO:0009279">
    <property type="term" value="C:cell outer membrane"/>
    <property type="evidence" value="ECO:0007669"/>
    <property type="project" value="UniProtKB-SubCell"/>
</dbReference>
<evidence type="ECO:0000256" key="18">
    <source>
        <dbReference type="SAM" id="SignalP"/>
    </source>
</evidence>
<dbReference type="InterPro" id="IPR037066">
    <property type="entry name" value="Plug_dom_sf"/>
</dbReference>
<evidence type="ECO:0000256" key="11">
    <source>
        <dbReference type="ARBA" id="ARBA00023136"/>
    </source>
</evidence>
<comment type="similarity">
    <text evidence="2 14 17">Belongs to the TonB-dependent receptor family.</text>
</comment>
<dbReference type="Gene3D" id="2.40.170.20">
    <property type="entry name" value="TonB-dependent receptor, beta-barrel domain"/>
    <property type="match status" value="1"/>
</dbReference>
<evidence type="ECO:0000313" key="21">
    <source>
        <dbReference type="EMBL" id="TCB93992.1"/>
    </source>
</evidence>
<accession>A0A4R0GD13</accession>
<evidence type="ECO:0000256" key="10">
    <source>
        <dbReference type="ARBA" id="ARBA00023077"/>
    </source>
</evidence>
<keyword evidence="4 14" id="KW-1134">Transmembrane beta strand</keyword>
<evidence type="ECO:0000256" key="1">
    <source>
        <dbReference type="ARBA" id="ARBA00004571"/>
    </source>
</evidence>
<reference evidence="21 22" key="1">
    <citation type="submission" date="2019-02" db="EMBL/GenBank/DDBJ databases">
        <title>The draft genome of Enterobacter spp. strains.</title>
        <authorList>
            <person name="Wang C."/>
            <person name="Feng Y."/>
            <person name="Zong Z."/>
        </authorList>
    </citation>
    <scope>NUCLEOTIDE SEQUENCE [LARGE SCALE GENOMIC DNA]</scope>
    <source>
        <strain evidence="21 22">WCHEW120002</strain>
    </source>
</reference>
<dbReference type="InterPro" id="IPR010916">
    <property type="entry name" value="TonB_box_CS"/>
</dbReference>
<comment type="subcellular location">
    <subcellularLocation>
        <location evidence="1 14">Cell outer membrane</location>
        <topology evidence="1 14">Multi-pass membrane protein</topology>
    </subcellularLocation>
</comment>
<dbReference type="PANTHER" id="PTHR32552">
    <property type="entry name" value="FERRICHROME IRON RECEPTOR-RELATED"/>
    <property type="match status" value="1"/>
</dbReference>
<evidence type="ECO:0000259" key="20">
    <source>
        <dbReference type="Pfam" id="PF07715"/>
    </source>
</evidence>
<dbReference type="Gene3D" id="2.170.130.10">
    <property type="entry name" value="TonB-dependent receptor, plug domain"/>
    <property type="match status" value="1"/>
</dbReference>
<dbReference type="InterPro" id="IPR012910">
    <property type="entry name" value="Plug_dom"/>
</dbReference>
<evidence type="ECO:0000259" key="19">
    <source>
        <dbReference type="Pfam" id="PF00593"/>
    </source>
</evidence>
<dbReference type="PROSITE" id="PS00430">
    <property type="entry name" value="TONB_DEPENDENT_REC_1"/>
    <property type="match status" value="1"/>
</dbReference>
<dbReference type="SUPFAM" id="SSF56935">
    <property type="entry name" value="Porins"/>
    <property type="match status" value="1"/>
</dbReference>
<proteinExistence type="inferred from homology"/>
<dbReference type="GO" id="GO:0015891">
    <property type="term" value="P:siderophore transport"/>
    <property type="evidence" value="ECO:0007669"/>
    <property type="project" value="InterPro"/>
</dbReference>
<sequence>MNNTTMHKTLLALAVGAVTHSAFAAETKKEDTLVVQAAPADDFKPGGDQLVPAFLDGQVANGGRMGMLGQQNAMDVPFNIISYTSKLVEDQQARTIADVLANDAGVQNVQGYGNNSETYRIRGLKFDGDDMTFGGLSGVLPRQVVDAQMVDRIEVFKGANALMNGAASSGVGGMINLEPKHAGDTPQAKVGVDYTSDSQIGTTLDAGRRFGDNDQFGARVNLVHREGEAPVANDRRRTTLLSTGLDYKSDSFRTSLDVGYQKKSFHGSETGVNISAVDFIPEPPKNDRNYSQKWAYNDIENEFGMWRSEYDITDSWTAYTGLGAQHAHEEGLYSGAKLWKKDGTATATRLDTNRISDSVSGMAGIRGNFDTGFVSHKVNVGYSAMTKNEKIAWKMSAAADNPYTNIYHNTGVNAPDSTNFNGLGGKYSDPLTSGRTRTQGWLLSDTLGVLDDKLLFTAGARHQKVVIRGYDKQTGLENKGDSFDGSRWMPTYGVVYKVLDEVSLYANHTEALQPGKTAPNTATNYGQSTGIVHSKQNEVGVKADFGRVGGSLALFEIKMPSAILDSQTKHYGLDAEQRNRGVELNVFGEPMLGLRLNAGATWLQAELTKTNNGVNQGNKAIGVPSFYAVLGAEYDIKPIDGLTATARVNHSGSQYADLANTNKLDSYTTLDLGMRYRFAVIHNQNQMTLRAGIENVTDENYWAAVDDTGTYLSQGEPRTFKVSVGYEF</sequence>
<evidence type="ECO:0000256" key="16">
    <source>
        <dbReference type="PROSITE-ProRule" id="PRU10144"/>
    </source>
</evidence>
<keyword evidence="8" id="KW-0408">Iron</keyword>
<evidence type="ECO:0000256" key="3">
    <source>
        <dbReference type="ARBA" id="ARBA00022448"/>
    </source>
</evidence>
<evidence type="ECO:0000256" key="6">
    <source>
        <dbReference type="ARBA" id="ARBA00022692"/>
    </source>
</evidence>
<dbReference type="PROSITE" id="PS52016">
    <property type="entry name" value="TONB_DEPENDENT_REC_3"/>
    <property type="match status" value="1"/>
</dbReference>